<sequence length="187" mass="20778">MQTVSSKDKRSWSLNDVITLAIIAIFFGVIYEVWGFAYNAIAATPLKIYANDMTLGVWIMAGPMAGVLLKKAGATTIGEILAAVVEMLLFSQWGFSNVIYGLVQGVSSEAGFALTGYKNWDKFGLFMSTVSTTVLMFIWDWFQSGYNTFSFGLLITLFIIRFISIGFFAGVLVYWIQKLVDQSGIRH</sequence>
<organism evidence="1 2">
    <name type="scientific">Weissella soli</name>
    <dbReference type="NCBI Taxonomy" id="155866"/>
    <lineage>
        <taxon>Bacteria</taxon>
        <taxon>Bacillati</taxon>
        <taxon>Bacillota</taxon>
        <taxon>Bacilli</taxon>
        <taxon>Lactobacillales</taxon>
        <taxon>Lactobacillaceae</taxon>
        <taxon>Weissella</taxon>
    </lineage>
</organism>
<dbReference type="EMBL" id="QRAS01000001">
    <property type="protein sequence ID" value="RDL12102.1"/>
    <property type="molecule type" value="Genomic_DNA"/>
</dbReference>
<accession>A0A288Q8Q6</accession>
<dbReference type="Proteomes" id="UP000254912">
    <property type="component" value="Unassembled WGS sequence"/>
</dbReference>
<dbReference type="RefSeq" id="WP_070230156.1">
    <property type="nucleotide sequence ID" value="NZ_BJYO01000002.1"/>
</dbReference>
<gene>
    <name evidence="1" type="ORF">DFP99_0531</name>
</gene>
<name>A0A288Q8Q6_9LACO</name>
<dbReference type="InterPro" id="IPR017195">
    <property type="entry name" value="ABC_thiamin-permease_prd"/>
</dbReference>
<reference evidence="1 2" key="1">
    <citation type="submission" date="2018-07" db="EMBL/GenBank/DDBJ databases">
        <title>Genomic Encyclopedia of Type Strains, Phase III (KMG-III): the genomes of soil and plant-associated and newly described type strains.</title>
        <authorList>
            <person name="Whitman W."/>
        </authorList>
    </citation>
    <scope>NUCLEOTIDE SEQUENCE [LARGE SCALE GENOMIC DNA]</scope>
    <source>
        <strain evidence="1 2">CECT 7031</strain>
    </source>
</reference>
<dbReference type="AlphaFoldDB" id="A0A288Q8Q6"/>
<protein>
    <submittedName>
        <fullName evidence="1">Energy-coupling factor transport system substrate-specific component</fullName>
    </submittedName>
</protein>
<proteinExistence type="predicted"/>
<dbReference type="KEGG" id="wso:WSWS_00902"/>
<evidence type="ECO:0000313" key="1">
    <source>
        <dbReference type="EMBL" id="RDL12102.1"/>
    </source>
</evidence>
<dbReference type="PIRSF" id="PIRSF037394">
    <property type="entry name" value="ABC_thiamine-permease_YkoE_prd"/>
    <property type="match status" value="1"/>
</dbReference>
<dbReference type="GeneID" id="94546099"/>
<evidence type="ECO:0000313" key="2">
    <source>
        <dbReference type="Proteomes" id="UP000254912"/>
    </source>
</evidence>
<dbReference type="Pfam" id="PF09819">
    <property type="entry name" value="ABC_cobalt"/>
    <property type="match status" value="1"/>
</dbReference>
<keyword evidence="2" id="KW-1185">Reference proteome</keyword>
<comment type="caution">
    <text evidence="1">The sequence shown here is derived from an EMBL/GenBank/DDBJ whole genome shotgun (WGS) entry which is preliminary data.</text>
</comment>